<evidence type="ECO:0000313" key="3">
    <source>
        <dbReference type="Proteomes" id="UP000520814"/>
    </source>
</evidence>
<sequence>MNLLILGGTLFLGRHLADAALSRGHTLTLFHRGKTNPGLFPQVTEILGDRTQDDDLAQLDGRHFDAVIDTCGYVPRIVRQSAQRLVGKAERYCFISSVSVYPNWPDTSTDEDSPVGTLDDPTVEQVTGETYGPLKALCEQEAQAAFPDAALIVRPGLIVGPHDPSDRFTYWPHRVAQGGEILAPAAAELPTQWIDVRDLAEWTIRMLELGRTGVYNADGPVVSLGQLLATCFLASGAQGSVTYADETFLQEQGVKPWLELPLWIPGVFGKKESSATRTQRANLAGLTYRTALETVRDTLLWDQGRATENAWKNTLTPEKEAAVLAAWHEKSAP</sequence>
<evidence type="ECO:0000313" key="2">
    <source>
        <dbReference type="EMBL" id="MBB6048671.1"/>
    </source>
</evidence>
<reference evidence="2 3" key="1">
    <citation type="submission" date="2020-08" db="EMBL/GenBank/DDBJ databases">
        <title>Genomic Encyclopedia of Type Strains, Phase IV (KMG-IV): sequencing the most valuable type-strain genomes for metagenomic binning, comparative biology and taxonomic classification.</title>
        <authorList>
            <person name="Goeker M."/>
        </authorList>
    </citation>
    <scope>NUCLEOTIDE SEQUENCE [LARGE SCALE GENOMIC DNA]</scope>
    <source>
        <strain evidence="2 3">DSM 23562</strain>
    </source>
</reference>
<dbReference type="EMBL" id="JACHGW010000001">
    <property type="protein sequence ID" value="MBB6048671.1"/>
    <property type="molecule type" value="Genomic_DNA"/>
</dbReference>
<comment type="caution">
    <text evidence="2">The sequence shown here is derived from an EMBL/GenBank/DDBJ whole genome shotgun (WGS) entry which is preliminary data.</text>
</comment>
<dbReference type="Gene3D" id="3.40.50.720">
    <property type="entry name" value="NAD(P)-binding Rossmann-like Domain"/>
    <property type="match status" value="1"/>
</dbReference>
<dbReference type="RefSeq" id="WP_184192306.1">
    <property type="nucleotide sequence ID" value="NZ_JACHGW010000001.1"/>
</dbReference>
<dbReference type="Pfam" id="PF01370">
    <property type="entry name" value="Epimerase"/>
    <property type="match status" value="1"/>
</dbReference>
<dbReference type="InterPro" id="IPR001509">
    <property type="entry name" value="Epimerase_deHydtase"/>
</dbReference>
<dbReference type="InterPro" id="IPR050177">
    <property type="entry name" value="Lipid_A_modif_metabolic_enz"/>
</dbReference>
<dbReference type="InterPro" id="IPR036291">
    <property type="entry name" value="NAD(P)-bd_dom_sf"/>
</dbReference>
<keyword evidence="3" id="KW-1185">Reference proteome</keyword>
<organism evidence="2 3">
    <name type="scientific">Armatimonas rosea</name>
    <dbReference type="NCBI Taxonomy" id="685828"/>
    <lineage>
        <taxon>Bacteria</taxon>
        <taxon>Bacillati</taxon>
        <taxon>Armatimonadota</taxon>
        <taxon>Armatimonadia</taxon>
        <taxon>Armatimonadales</taxon>
        <taxon>Armatimonadaceae</taxon>
        <taxon>Armatimonas</taxon>
    </lineage>
</organism>
<evidence type="ECO:0000259" key="1">
    <source>
        <dbReference type="Pfam" id="PF01370"/>
    </source>
</evidence>
<dbReference type="PANTHER" id="PTHR43245:SF13">
    <property type="entry name" value="UDP-D-APIOSE_UDP-D-XYLOSE SYNTHASE 2"/>
    <property type="match status" value="1"/>
</dbReference>
<name>A0A7W9SL62_ARMRO</name>
<dbReference type="SUPFAM" id="SSF51735">
    <property type="entry name" value="NAD(P)-binding Rossmann-fold domains"/>
    <property type="match status" value="1"/>
</dbReference>
<dbReference type="AlphaFoldDB" id="A0A7W9SL62"/>
<keyword evidence="2" id="KW-0560">Oxidoreductase</keyword>
<feature type="domain" description="NAD-dependent epimerase/dehydratase" evidence="1">
    <location>
        <begin position="4"/>
        <end position="216"/>
    </location>
</feature>
<proteinExistence type="predicted"/>
<accession>A0A7W9SL62</accession>
<gene>
    <name evidence="2" type="ORF">HNQ39_000433</name>
</gene>
<dbReference type="EC" id="1.3.1.45" evidence="2"/>
<dbReference type="GO" id="GO:0047526">
    <property type="term" value="F:2'-hydroxyisoflavone reductase activity"/>
    <property type="evidence" value="ECO:0007669"/>
    <property type="project" value="UniProtKB-EC"/>
</dbReference>
<dbReference type="PANTHER" id="PTHR43245">
    <property type="entry name" value="BIFUNCTIONAL POLYMYXIN RESISTANCE PROTEIN ARNA"/>
    <property type="match status" value="1"/>
</dbReference>
<protein>
    <submittedName>
        <fullName evidence="2">2'-hydroxyisoflavone reductase</fullName>
        <ecNumber evidence="2">1.3.1.45</ecNumber>
    </submittedName>
</protein>
<dbReference type="Proteomes" id="UP000520814">
    <property type="component" value="Unassembled WGS sequence"/>
</dbReference>